<protein>
    <recommendedName>
        <fullName evidence="2">Methyltransferase</fullName>
    </recommendedName>
</protein>
<evidence type="ECO:0000313" key="1">
    <source>
        <dbReference type="EMBL" id="QHS91521.1"/>
    </source>
</evidence>
<name>A0A6C0BIF4_9ZZZZ</name>
<dbReference type="Gene3D" id="3.40.50.150">
    <property type="entry name" value="Vaccinia Virus protein VP39"/>
    <property type="match status" value="1"/>
</dbReference>
<accession>A0A6C0BIF4</accession>
<reference evidence="1" key="1">
    <citation type="journal article" date="2020" name="Nature">
        <title>Giant virus diversity and host interactions through global metagenomics.</title>
        <authorList>
            <person name="Schulz F."/>
            <person name="Roux S."/>
            <person name="Paez-Espino D."/>
            <person name="Jungbluth S."/>
            <person name="Walsh D.A."/>
            <person name="Denef V.J."/>
            <person name="McMahon K.D."/>
            <person name="Konstantinidis K.T."/>
            <person name="Eloe-Fadrosh E.A."/>
            <person name="Kyrpides N.C."/>
            <person name="Woyke T."/>
        </authorList>
    </citation>
    <scope>NUCLEOTIDE SEQUENCE</scope>
    <source>
        <strain evidence="1">GVMAG-M-3300013006-15</strain>
    </source>
</reference>
<dbReference type="AlphaFoldDB" id="A0A6C0BIF4"/>
<sequence length="220" mass="24775">MSFISMSVVPGQINLDNAGGRALFELVQKDTSIKNIVDIGSWNGLGTTLCCVLGAISRPAYQPVAIISLETNTEFYNLAVKTWEQRPGKEMIQFINGRLATTMLSENEIRSHPTFIKDHFDLWYESDKAYFQQAPKINLQGTVDLVIIDGGEYCGFSDYEQSLLLKPTYLYLDDTRTQKTDKVLEHALANDYDLLFKDDARNGFAVLRRKGASSNLMTVR</sequence>
<evidence type="ECO:0008006" key="2">
    <source>
        <dbReference type="Google" id="ProtNLM"/>
    </source>
</evidence>
<dbReference type="InterPro" id="IPR029063">
    <property type="entry name" value="SAM-dependent_MTases_sf"/>
</dbReference>
<organism evidence="1">
    <name type="scientific">viral metagenome</name>
    <dbReference type="NCBI Taxonomy" id="1070528"/>
    <lineage>
        <taxon>unclassified sequences</taxon>
        <taxon>metagenomes</taxon>
        <taxon>organismal metagenomes</taxon>
    </lineage>
</organism>
<dbReference type="EMBL" id="MN739162">
    <property type="protein sequence ID" value="QHS91521.1"/>
    <property type="molecule type" value="Genomic_DNA"/>
</dbReference>
<proteinExistence type="predicted"/>